<dbReference type="EMBL" id="JBHMEI010000015">
    <property type="protein sequence ID" value="MFB9203611.1"/>
    <property type="molecule type" value="Genomic_DNA"/>
</dbReference>
<dbReference type="PANTHER" id="PTHR39186">
    <property type="entry name" value="DUF2071 FAMILY PROTEIN"/>
    <property type="match status" value="1"/>
</dbReference>
<keyword evidence="2" id="KW-1185">Reference proteome</keyword>
<proteinExistence type="predicted"/>
<evidence type="ECO:0000313" key="2">
    <source>
        <dbReference type="Proteomes" id="UP001589647"/>
    </source>
</evidence>
<sequence>MRAPVSPRVARPVMYQRWSRMTFMHWRYPPGTVQRLLPDGLTAETFDSTAWVGLVPFVMEDVGVPGLPRMPAFPETNLRTYVRDERGRSGIWFLSLDAGTLPAVLGGRAGFWLPYHWARMSVRSEGPLLRYRSRRRFGGARCDADVTAGPPLTAAARDEPAHFLTARFRLFSVVAGRLADAEVEHPPWPLHHARLDALEQDLTDAAGLPAPDGPPLLYGSPGVPVRVGMWRRGPRGAGRQG</sequence>
<gene>
    <name evidence="1" type="ORF">ACFFV7_20650</name>
</gene>
<dbReference type="PANTHER" id="PTHR39186:SF1">
    <property type="entry name" value="DUF2071 DOMAIN-CONTAINING PROTEIN"/>
    <property type="match status" value="1"/>
</dbReference>
<dbReference type="RefSeq" id="WP_189649313.1">
    <property type="nucleotide sequence ID" value="NZ_BMRC01000009.1"/>
</dbReference>
<dbReference type="InterPro" id="IPR023375">
    <property type="entry name" value="ADC_dom_sf"/>
</dbReference>
<accession>A0ABV5IGL3</accession>
<dbReference type="SUPFAM" id="SSF160104">
    <property type="entry name" value="Acetoacetate decarboxylase-like"/>
    <property type="match status" value="1"/>
</dbReference>
<dbReference type="InterPro" id="IPR018644">
    <property type="entry name" value="DUF2071"/>
</dbReference>
<evidence type="ECO:0000313" key="1">
    <source>
        <dbReference type="EMBL" id="MFB9203611.1"/>
    </source>
</evidence>
<dbReference type="Gene3D" id="2.40.400.10">
    <property type="entry name" value="Acetoacetate decarboxylase-like"/>
    <property type="match status" value="1"/>
</dbReference>
<comment type="caution">
    <text evidence="1">The sequence shown here is derived from an EMBL/GenBank/DDBJ whole genome shotgun (WGS) entry which is preliminary data.</text>
</comment>
<dbReference type="Pfam" id="PF09844">
    <property type="entry name" value="DUF2071"/>
    <property type="match status" value="1"/>
</dbReference>
<name>A0ABV5IGL3_9ACTN</name>
<reference evidence="1 2" key="1">
    <citation type="submission" date="2024-09" db="EMBL/GenBank/DDBJ databases">
        <authorList>
            <person name="Sun Q."/>
            <person name="Mori K."/>
        </authorList>
    </citation>
    <scope>NUCLEOTIDE SEQUENCE [LARGE SCALE GENOMIC DNA]</scope>
    <source>
        <strain evidence="1 2">CCM 3426</strain>
    </source>
</reference>
<organism evidence="1 2">
    <name type="scientific">Nonomuraea spiralis</name>
    <dbReference type="NCBI Taxonomy" id="46182"/>
    <lineage>
        <taxon>Bacteria</taxon>
        <taxon>Bacillati</taxon>
        <taxon>Actinomycetota</taxon>
        <taxon>Actinomycetes</taxon>
        <taxon>Streptosporangiales</taxon>
        <taxon>Streptosporangiaceae</taxon>
        <taxon>Nonomuraea</taxon>
    </lineage>
</organism>
<protein>
    <submittedName>
        <fullName evidence="1">YqjF family protein</fullName>
    </submittedName>
</protein>
<dbReference type="Proteomes" id="UP001589647">
    <property type="component" value="Unassembled WGS sequence"/>
</dbReference>